<evidence type="ECO:0000313" key="1">
    <source>
        <dbReference type="EMBL" id="EEG73527.1"/>
    </source>
</evidence>
<name>C0C316_9FIRM</name>
<gene>
    <name evidence="1" type="ORF">CLOHYLEM_06473</name>
</gene>
<dbReference type="STRING" id="553973.CLOHYLEM_06473"/>
<protein>
    <submittedName>
        <fullName evidence="1">Uncharacterized protein</fullName>
    </submittedName>
</protein>
<keyword evidence="2" id="KW-1185">Reference proteome</keyword>
<dbReference type="HOGENOM" id="CLU_3287386_0_0_9"/>
<accession>C0C316</accession>
<comment type="caution">
    <text evidence="1">The sequence shown here is derived from an EMBL/GenBank/DDBJ whole genome shotgun (WGS) entry which is preliminary data.</text>
</comment>
<proteinExistence type="predicted"/>
<reference evidence="1" key="2">
    <citation type="submission" date="2013-06" db="EMBL/GenBank/DDBJ databases">
        <title>Draft genome sequence of Clostridium hylemonae (DSM 15053).</title>
        <authorList>
            <person name="Sudarsanam P."/>
            <person name="Ley R."/>
            <person name="Guruge J."/>
            <person name="Turnbaugh P.J."/>
            <person name="Mahowald M."/>
            <person name="Liep D."/>
            <person name="Gordon J."/>
        </authorList>
    </citation>
    <scope>NUCLEOTIDE SEQUENCE</scope>
    <source>
        <strain evidence="1">DSM 15053</strain>
    </source>
</reference>
<dbReference type="Proteomes" id="UP000004893">
    <property type="component" value="Unassembled WGS sequence"/>
</dbReference>
<organism evidence="1 2">
    <name type="scientific">[Clostridium] hylemonae DSM 15053</name>
    <dbReference type="NCBI Taxonomy" id="553973"/>
    <lineage>
        <taxon>Bacteria</taxon>
        <taxon>Bacillati</taxon>
        <taxon>Bacillota</taxon>
        <taxon>Clostridia</taxon>
        <taxon>Lachnospirales</taxon>
        <taxon>Lachnospiraceae</taxon>
    </lineage>
</organism>
<sequence>MYCNFLITMYYNNGGIYHKLIADHIKAGTQQPIYENEIKR</sequence>
<dbReference type="EMBL" id="ABYI02000024">
    <property type="protein sequence ID" value="EEG73527.1"/>
    <property type="molecule type" value="Genomic_DNA"/>
</dbReference>
<evidence type="ECO:0000313" key="2">
    <source>
        <dbReference type="Proteomes" id="UP000004893"/>
    </source>
</evidence>
<reference evidence="1" key="1">
    <citation type="submission" date="2009-02" db="EMBL/GenBank/DDBJ databases">
        <authorList>
            <person name="Fulton L."/>
            <person name="Clifton S."/>
            <person name="Fulton B."/>
            <person name="Xu J."/>
            <person name="Minx P."/>
            <person name="Pepin K.H."/>
            <person name="Johnson M."/>
            <person name="Bhonagiri V."/>
            <person name="Nash W.E."/>
            <person name="Mardis E.R."/>
            <person name="Wilson R.K."/>
        </authorList>
    </citation>
    <scope>NUCLEOTIDE SEQUENCE [LARGE SCALE GENOMIC DNA]</scope>
    <source>
        <strain evidence="1">DSM 15053</strain>
    </source>
</reference>
<dbReference type="AlphaFoldDB" id="C0C316"/>